<dbReference type="CDD" id="cd00866">
    <property type="entry name" value="PEBP_euk"/>
    <property type="match status" value="1"/>
</dbReference>
<accession>A0ABR2WZF4</accession>
<name>A0ABR2WZF4_9FUNG</name>
<dbReference type="SUPFAM" id="SSF49777">
    <property type="entry name" value="PEBP-like"/>
    <property type="match status" value="1"/>
</dbReference>
<dbReference type="InterPro" id="IPR035810">
    <property type="entry name" value="PEBP_euk"/>
</dbReference>
<comment type="similarity">
    <text evidence="1">Belongs to the phosphatidylethanolamine-binding protein family.</text>
</comment>
<dbReference type="PROSITE" id="PS01220">
    <property type="entry name" value="PBP"/>
    <property type="match status" value="1"/>
</dbReference>
<proteinExistence type="inferred from homology"/>
<comment type="caution">
    <text evidence="2">The sequence shown here is derived from an EMBL/GenBank/DDBJ whole genome shotgun (WGS) entry which is preliminary data.</text>
</comment>
<dbReference type="Proteomes" id="UP001479436">
    <property type="component" value="Unassembled WGS sequence"/>
</dbReference>
<evidence type="ECO:0000313" key="2">
    <source>
        <dbReference type="EMBL" id="KAK9766892.1"/>
    </source>
</evidence>
<dbReference type="InterPro" id="IPR001858">
    <property type="entry name" value="Phosphatidylethanolamine-bd_CS"/>
</dbReference>
<organism evidence="2 3">
    <name type="scientific">Basidiobolus ranarum</name>
    <dbReference type="NCBI Taxonomy" id="34480"/>
    <lineage>
        <taxon>Eukaryota</taxon>
        <taxon>Fungi</taxon>
        <taxon>Fungi incertae sedis</taxon>
        <taxon>Zoopagomycota</taxon>
        <taxon>Entomophthoromycotina</taxon>
        <taxon>Basidiobolomycetes</taxon>
        <taxon>Basidiobolales</taxon>
        <taxon>Basidiobolaceae</taxon>
        <taxon>Basidiobolus</taxon>
    </lineage>
</organism>
<dbReference type="PANTHER" id="PTHR11362:SF82">
    <property type="entry name" value="PHOSPHATIDYLETHANOLAMINE-BINDING PROTEIN 4"/>
    <property type="match status" value="1"/>
</dbReference>
<dbReference type="InterPro" id="IPR036610">
    <property type="entry name" value="PEBP-like_sf"/>
</dbReference>
<sequence length="174" mass="19385">MSSIKQTFTKAGIIPDVLQDVENAVVLRVTYPSGDAVNSGNELSVEGTQEQPQVHIDAKEGEKYTLIMTDPDAPSRESPTLGEWRHWVVGNVTGDDLSKADVVTKYFGPGPPPGTGYHRYIFLLYRQNGSIDFEKLPEDPSKRSNFKTEDFVKQYNLTLVAGNFFEAENKEGKQ</sequence>
<evidence type="ECO:0000313" key="3">
    <source>
        <dbReference type="Proteomes" id="UP001479436"/>
    </source>
</evidence>
<protein>
    <recommendedName>
        <fullName evidence="4">Phosphatidylethanolamine-binding protein</fullName>
    </recommendedName>
</protein>
<dbReference type="PANTHER" id="PTHR11362">
    <property type="entry name" value="PHOSPHATIDYLETHANOLAMINE-BINDING PROTEIN"/>
    <property type="match status" value="1"/>
</dbReference>
<keyword evidence="3" id="KW-1185">Reference proteome</keyword>
<gene>
    <name evidence="2" type="ORF">K7432_003682</name>
</gene>
<dbReference type="InterPro" id="IPR008914">
    <property type="entry name" value="PEBP"/>
</dbReference>
<dbReference type="Pfam" id="PF01161">
    <property type="entry name" value="PBP"/>
    <property type="match status" value="1"/>
</dbReference>
<evidence type="ECO:0000256" key="1">
    <source>
        <dbReference type="ARBA" id="ARBA00007091"/>
    </source>
</evidence>
<dbReference type="Gene3D" id="3.90.280.10">
    <property type="entry name" value="PEBP-like"/>
    <property type="match status" value="1"/>
</dbReference>
<reference evidence="2 3" key="1">
    <citation type="submission" date="2023-04" db="EMBL/GenBank/DDBJ databases">
        <title>Genome of Basidiobolus ranarum AG-B5.</title>
        <authorList>
            <person name="Stajich J.E."/>
            <person name="Carter-House D."/>
            <person name="Gryganskyi A."/>
        </authorList>
    </citation>
    <scope>NUCLEOTIDE SEQUENCE [LARGE SCALE GENOMIC DNA]</scope>
    <source>
        <strain evidence="2 3">AG-B5</strain>
    </source>
</reference>
<dbReference type="EMBL" id="JASJQH010000115">
    <property type="protein sequence ID" value="KAK9766892.1"/>
    <property type="molecule type" value="Genomic_DNA"/>
</dbReference>
<evidence type="ECO:0008006" key="4">
    <source>
        <dbReference type="Google" id="ProtNLM"/>
    </source>
</evidence>